<keyword evidence="2" id="KW-1185">Reference proteome</keyword>
<name>A0A7M1UU82_9CREN</name>
<dbReference type="Proteomes" id="UP000593766">
    <property type="component" value="Chromosome"/>
</dbReference>
<evidence type="ECO:0000313" key="1">
    <source>
        <dbReference type="EMBL" id="QOR94504.1"/>
    </source>
</evidence>
<dbReference type="EMBL" id="CP063144">
    <property type="protein sequence ID" value="QOR94504.1"/>
    <property type="molecule type" value="Genomic_DNA"/>
</dbReference>
<dbReference type="AlphaFoldDB" id="A0A7M1UU82"/>
<accession>A0A7M1UU82</accession>
<dbReference type="GeneID" id="59453890"/>
<protein>
    <recommendedName>
        <fullName evidence="3">Phosphoesterase</fullName>
    </recommendedName>
</protein>
<sequence length="380" mass="41861">MGREVLINFIQREKSFRIIPSSDIDSLLASAILLKNLSQHGYDVKVSLDLKRIIDEPGEPALLLNLKPVKPSSQVVLEPARDSGLTGTVVSVLDEYFGVDKWDKILAVTAGVYKGLDTGGEGFKGVEKNILNSLLEGGEISSELSFRLWGHRRVGLSKAFTRTLNPFIPGYTGVRDRVEELLKNISRGRPVEKLQAADFFTDSGKPMLTDLVRTLQNTVKAPPDYVKNSILKLIGFEYSTSIDTRRIELLELAGALMVYASLKAENPARILGVTLPSVATQILAIYEEVIDELAAVLASSIPGYLFEGRPVDVEDFLERADIVADVAGWYLPQVKTPASIIRGDRVYTVARELLRVGWDPRKVYESCDDKQLCVIQGGGV</sequence>
<organism evidence="1 2">
    <name type="scientific">Thermosphaera chiliense</name>
    <dbReference type="NCBI Taxonomy" id="3402707"/>
    <lineage>
        <taxon>Archaea</taxon>
        <taxon>Thermoproteota</taxon>
        <taxon>Thermoprotei</taxon>
        <taxon>Desulfurococcales</taxon>
        <taxon>Desulfurococcaceae</taxon>
        <taxon>Thermosphaera</taxon>
    </lineage>
</organism>
<dbReference type="OrthoDB" id="18277at2157"/>
<evidence type="ECO:0000313" key="2">
    <source>
        <dbReference type="Proteomes" id="UP000593766"/>
    </source>
</evidence>
<dbReference type="RefSeq" id="WP_193436301.1">
    <property type="nucleotide sequence ID" value="NZ_CP063144.1"/>
</dbReference>
<proteinExistence type="predicted"/>
<evidence type="ECO:0008006" key="3">
    <source>
        <dbReference type="Google" id="ProtNLM"/>
    </source>
</evidence>
<gene>
    <name evidence="1" type="ORF">IMZ38_00690</name>
</gene>
<dbReference type="KEGG" id="tcs:IMZ38_00690"/>
<reference evidence="1 2" key="1">
    <citation type="submission" date="2020-10" db="EMBL/GenBank/DDBJ databases">
        <title>Complete genome sequence of Thermosphaera aggregans strain 3507.</title>
        <authorList>
            <person name="Zayulina K.S."/>
            <person name="Elcheninov A.G."/>
            <person name="Toshchakov S.V."/>
            <person name="Kublanov I.V."/>
            <person name="Kochetkova T.V."/>
        </authorList>
    </citation>
    <scope>NUCLEOTIDE SEQUENCE [LARGE SCALE GENOMIC DNA]</scope>
    <source>
        <strain evidence="1 2">3507</strain>
    </source>
</reference>